<feature type="transmembrane region" description="Helical" evidence="6">
    <location>
        <begin position="390"/>
        <end position="409"/>
    </location>
</feature>
<dbReference type="KEGG" id="cno:NT01CX_0744"/>
<gene>
    <name evidence="7" type="ordered locus">NT01CX_0744</name>
</gene>
<protein>
    <submittedName>
        <fullName evidence="7">Oligopeptide transporter, OPT family</fullName>
    </submittedName>
</protein>
<feature type="transmembrane region" description="Helical" evidence="6">
    <location>
        <begin position="602"/>
        <end position="626"/>
    </location>
</feature>
<dbReference type="eggNOG" id="COG1297">
    <property type="taxonomic scope" value="Bacteria"/>
</dbReference>
<feature type="transmembrane region" description="Helical" evidence="6">
    <location>
        <begin position="566"/>
        <end position="586"/>
    </location>
</feature>
<feature type="transmembrane region" description="Helical" evidence="6">
    <location>
        <begin position="486"/>
        <end position="510"/>
    </location>
</feature>
<dbReference type="InterPro" id="IPR045035">
    <property type="entry name" value="YSL-like"/>
</dbReference>
<organism evidence="7 8">
    <name type="scientific">Clostridium novyi (strain NT)</name>
    <dbReference type="NCBI Taxonomy" id="386415"/>
    <lineage>
        <taxon>Bacteria</taxon>
        <taxon>Bacillati</taxon>
        <taxon>Bacillota</taxon>
        <taxon>Clostridia</taxon>
        <taxon>Eubacteriales</taxon>
        <taxon>Clostridiaceae</taxon>
        <taxon>Clostridium</taxon>
    </lineage>
</organism>
<comment type="subcellular location">
    <subcellularLocation>
        <location evidence="1">Membrane</location>
        <topology evidence="1">Multi-pass membrane protein</topology>
    </subcellularLocation>
</comment>
<accession>A0Q3K8</accession>
<dbReference type="NCBIfam" id="TIGR00728">
    <property type="entry name" value="OPT_sfam"/>
    <property type="match status" value="1"/>
</dbReference>
<feature type="transmembrane region" description="Helical" evidence="6">
    <location>
        <begin position="66"/>
        <end position="86"/>
    </location>
</feature>
<evidence type="ECO:0000256" key="6">
    <source>
        <dbReference type="SAM" id="Phobius"/>
    </source>
</evidence>
<dbReference type="Pfam" id="PF03169">
    <property type="entry name" value="OPT"/>
    <property type="match status" value="1"/>
</dbReference>
<reference evidence="7 8" key="1">
    <citation type="journal article" date="2006" name="Nat. Biotechnol.">
        <title>The genome and transcriptomes of the anti-tumor agent Clostridium novyi-NT.</title>
        <authorList>
            <person name="Bettegowda C."/>
            <person name="Huang X."/>
            <person name="Lin J."/>
            <person name="Cheong I."/>
            <person name="Kohli M."/>
            <person name="Szabo S.A."/>
            <person name="Zhang X."/>
            <person name="Diaz L.A. Jr."/>
            <person name="Velculescu V.E."/>
            <person name="Parmigiani G."/>
            <person name="Kinzler K.W."/>
            <person name="Vogelstein B."/>
            <person name="Zhou S."/>
        </authorList>
    </citation>
    <scope>NUCLEOTIDE SEQUENCE [LARGE SCALE GENOMIC DNA]</scope>
    <source>
        <strain evidence="7 8">NT</strain>
    </source>
</reference>
<feature type="transmembrane region" description="Helical" evidence="6">
    <location>
        <begin position="421"/>
        <end position="439"/>
    </location>
</feature>
<sequence>MEFFYGANNDENSLNRGVIVRERSLIVSKENKRRTLSQGAYEKIPGNEYEPYVSASLNMPELTVQAIILGMFLAIVFGAANAYLGLKLGQTVGASVPCAVTSMAILRGILKRGTILENNMVQTIGSAGESVAAGVVFTVPALMIWGMKVNIFNIAVMAFLGGTLGVLILIPLRKYFVSDQHGELPFPDGTACAEVLVAGEAGGNSAKVLFVGGGLAGLYTLCSSGFQLWKEEIGVGIKGLKNGWIGAQAVPALLGVGYVMGPRISAVMLGGAVLGWLVLIPTISYFGSGVASPIAPATDLISTMDAYAVWGNYIKYIGTGTVIFGGVWSFIRILPVMINSFRIGFKQLSKSTHDSGEKVIRTDEDINMGIVFILIVAIFIFIAFCPPLKLGIVRGLLVLVFSFLFVPVAAKMTGLTSNNPISGMTIATLLVTSLILKGMGAKGEAGMAATLMVGIIVCIAVGITGDTSQDLKTGFLVGATPRKQQIGEIIGVLISAIFIGITIKVLVGAYGLGTKALPAPQAVLMASLIKGIFTGNLPWILIFIGVGIGVVIEMIGIPVLPFAIGLYLPISLSTPLIIGGIIRGILEKKKKGYELALRRESGILFASGFVAGDSLMGVILAIYSYFDTQYKLGNPLAFGKDIEILHNGWFTLIPYVLLIVMLYYYSNIRKPEELNEQEG</sequence>
<evidence type="ECO:0000256" key="3">
    <source>
        <dbReference type="ARBA" id="ARBA00022692"/>
    </source>
</evidence>
<feature type="transmembrane region" description="Helical" evidence="6">
    <location>
        <begin position="92"/>
        <end position="110"/>
    </location>
</feature>
<dbReference type="AlphaFoldDB" id="A0Q3K8"/>
<dbReference type="PANTHER" id="PTHR31645:SF0">
    <property type="entry name" value="OLIGOPEPTIDE TRANSPORTER YGL114W-RELATED"/>
    <property type="match status" value="1"/>
</dbReference>
<dbReference type="GO" id="GO:0035673">
    <property type="term" value="F:oligopeptide transmembrane transporter activity"/>
    <property type="evidence" value="ECO:0007669"/>
    <property type="project" value="InterPro"/>
</dbReference>
<feature type="transmembrane region" description="Helical" evidence="6">
    <location>
        <begin position="122"/>
        <end position="145"/>
    </location>
</feature>
<name>A0Q3K8_CLONN</name>
<feature type="transmembrane region" description="Helical" evidence="6">
    <location>
        <begin position="266"/>
        <end position="286"/>
    </location>
</feature>
<keyword evidence="2" id="KW-0813">Transport</keyword>
<dbReference type="STRING" id="386415.NT01CX_0744"/>
<evidence type="ECO:0000313" key="8">
    <source>
        <dbReference type="Proteomes" id="UP000008220"/>
    </source>
</evidence>
<evidence type="ECO:0000256" key="5">
    <source>
        <dbReference type="ARBA" id="ARBA00023136"/>
    </source>
</evidence>
<feature type="transmembrane region" description="Helical" evidence="6">
    <location>
        <begin position="445"/>
        <end position="465"/>
    </location>
</feature>
<proteinExistence type="predicted"/>
<keyword evidence="5 6" id="KW-0472">Membrane</keyword>
<evidence type="ECO:0000313" key="7">
    <source>
        <dbReference type="EMBL" id="ABK62626.1"/>
    </source>
</evidence>
<dbReference type="PANTHER" id="PTHR31645">
    <property type="entry name" value="OLIGOPEPTIDE TRANSPORTER YGL114W-RELATED"/>
    <property type="match status" value="1"/>
</dbReference>
<dbReference type="Proteomes" id="UP000008220">
    <property type="component" value="Chromosome"/>
</dbReference>
<dbReference type="InterPro" id="IPR004813">
    <property type="entry name" value="OPT"/>
</dbReference>
<dbReference type="InterPro" id="IPR004814">
    <property type="entry name" value="Oligopep_transpt"/>
</dbReference>
<feature type="transmembrane region" description="Helical" evidence="6">
    <location>
        <begin position="366"/>
        <end position="384"/>
    </location>
</feature>
<evidence type="ECO:0000256" key="1">
    <source>
        <dbReference type="ARBA" id="ARBA00004141"/>
    </source>
</evidence>
<keyword evidence="8" id="KW-1185">Reference proteome</keyword>
<feature type="transmembrane region" description="Helical" evidence="6">
    <location>
        <begin position="151"/>
        <end position="172"/>
    </location>
</feature>
<keyword evidence="4 6" id="KW-1133">Transmembrane helix</keyword>
<feature type="transmembrane region" description="Helical" evidence="6">
    <location>
        <begin position="540"/>
        <end position="560"/>
    </location>
</feature>
<dbReference type="NCBIfam" id="TIGR00733">
    <property type="entry name" value="OPT family oligopeptide transporter"/>
    <property type="match status" value="1"/>
</dbReference>
<dbReference type="EMBL" id="CP000382">
    <property type="protein sequence ID" value="ABK62626.1"/>
    <property type="molecule type" value="Genomic_DNA"/>
</dbReference>
<evidence type="ECO:0000256" key="4">
    <source>
        <dbReference type="ARBA" id="ARBA00022989"/>
    </source>
</evidence>
<evidence type="ECO:0000256" key="2">
    <source>
        <dbReference type="ARBA" id="ARBA00022448"/>
    </source>
</evidence>
<feature type="transmembrane region" description="Helical" evidence="6">
    <location>
        <begin position="646"/>
        <end position="665"/>
    </location>
</feature>
<dbReference type="HOGENOM" id="CLU_018238_0_0_9"/>
<keyword evidence="3 6" id="KW-0812">Transmembrane</keyword>
<dbReference type="GO" id="GO:0016020">
    <property type="term" value="C:membrane"/>
    <property type="evidence" value="ECO:0007669"/>
    <property type="project" value="UniProtKB-SubCell"/>
</dbReference>